<keyword evidence="3" id="KW-1185">Reference proteome</keyword>
<evidence type="ECO:0000313" key="3">
    <source>
        <dbReference type="Proteomes" id="UP000521872"/>
    </source>
</evidence>
<name>A0A8H4VQN5_9AGAR</name>
<dbReference type="AlphaFoldDB" id="A0A8H4VQN5"/>
<dbReference type="EMBL" id="JAACJL010000016">
    <property type="protein sequence ID" value="KAF4619331.1"/>
    <property type="molecule type" value="Genomic_DNA"/>
</dbReference>
<organism evidence="2 3">
    <name type="scientific">Agrocybe pediades</name>
    <dbReference type="NCBI Taxonomy" id="84607"/>
    <lineage>
        <taxon>Eukaryota</taxon>
        <taxon>Fungi</taxon>
        <taxon>Dikarya</taxon>
        <taxon>Basidiomycota</taxon>
        <taxon>Agaricomycotina</taxon>
        <taxon>Agaricomycetes</taxon>
        <taxon>Agaricomycetidae</taxon>
        <taxon>Agaricales</taxon>
        <taxon>Agaricineae</taxon>
        <taxon>Strophariaceae</taxon>
        <taxon>Agrocybe</taxon>
    </lineage>
</organism>
<reference evidence="2 3" key="1">
    <citation type="submission" date="2019-12" db="EMBL/GenBank/DDBJ databases">
        <authorList>
            <person name="Floudas D."/>
            <person name="Bentzer J."/>
            <person name="Ahren D."/>
            <person name="Johansson T."/>
            <person name="Persson P."/>
            <person name="Tunlid A."/>
        </authorList>
    </citation>
    <scope>NUCLEOTIDE SEQUENCE [LARGE SCALE GENOMIC DNA]</scope>
    <source>
        <strain evidence="2 3">CBS 102.39</strain>
    </source>
</reference>
<keyword evidence="1" id="KW-1133">Transmembrane helix</keyword>
<proteinExistence type="predicted"/>
<evidence type="ECO:0000313" key="2">
    <source>
        <dbReference type="EMBL" id="KAF4619331.1"/>
    </source>
</evidence>
<gene>
    <name evidence="2" type="ORF">D9613_005065</name>
</gene>
<sequence>MTLFRNNPIRSAATAAVVVSVAHFSTRFLSSLHAFQLTQTSIAILSIAALLFMIMMHHRMDGQMLTRSQEEMATIGIFALFWIVVLVGYRSFAGQSGGKGVADLVVPKASQDTKSASGSYNYWDDPCSRGDTYCVYEEYTYF</sequence>
<feature type="transmembrane region" description="Helical" evidence="1">
    <location>
        <begin position="72"/>
        <end position="89"/>
    </location>
</feature>
<evidence type="ECO:0000256" key="1">
    <source>
        <dbReference type="SAM" id="Phobius"/>
    </source>
</evidence>
<keyword evidence="1" id="KW-0812">Transmembrane</keyword>
<comment type="caution">
    <text evidence="2">The sequence shown here is derived from an EMBL/GenBank/DDBJ whole genome shotgun (WGS) entry which is preliminary data.</text>
</comment>
<accession>A0A8H4VQN5</accession>
<dbReference type="Proteomes" id="UP000521872">
    <property type="component" value="Unassembled WGS sequence"/>
</dbReference>
<feature type="transmembrane region" description="Helical" evidence="1">
    <location>
        <begin position="42"/>
        <end position="60"/>
    </location>
</feature>
<protein>
    <submittedName>
        <fullName evidence="2">Uncharacterized protein</fullName>
    </submittedName>
</protein>
<keyword evidence="1" id="KW-0472">Membrane</keyword>